<dbReference type="SUPFAM" id="SSF51905">
    <property type="entry name" value="FAD/NAD(P)-binding domain"/>
    <property type="match status" value="1"/>
</dbReference>
<sequence length="382" mass="45187">MKGVKHYDYIILGTGLAGLQLAYFMVQDDFFKDKSILLLDKSKKQKNDRTWSYWEVGHGDFDNIVYQIWNSIYVGNEHFNITAQVHPYQYKMIKGIDFYNYMLGVLRTYKNLTFVKEEVLSYQDNGTLITVNTASKTYEADKAFNSLLQKEKMLEQERFPLIQQHFIGWFVKTEKPVFKVDRAGFMDFTVPQKGNTRFMYVLPFSETEALVEYTLFSSELLPKEEYEEAIEAYLNKMGTGTYEILEKEEGSIPMTSYKFHQHDSENLINIGTAGGWTKASTGFTFRNTGKKVKRLLEYMKKNEDLSGFNKKNRFWYYDLILLDVLNRRNDLGAFIFPTLFKKNKPQLIFKFLDEETNFKEEIKIMLSITHWQFIKAFFRRLF</sequence>
<dbReference type="Pfam" id="PF05834">
    <property type="entry name" value="Lycopene_cycl"/>
    <property type="match status" value="1"/>
</dbReference>
<evidence type="ECO:0000256" key="1">
    <source>
        <dbReference type="SAM" id="Phobius"/>
    </source>
</evidence>
<dbReference type="InterPro" id="IPR036188">
    <property type="entry name" value="FAD/NAD-bd_sf"/>
</dbReference>
<dbReference type="Gene3D" id="3.50.50.60">
    <property type="entry name" value="FAD/NAD(P)-binding domain"/>
    <property type="match status" value="1"/>
</dbReference>
<keyword evidence="1" id="KW-0812">Transmembrane</keyword>
<keyword evidence="3" id="KW-1185">Reference proteome</keyword>
<dbReference type="AlphaFoldDB" id="A0A6P0UKX5"/>
<keyword evidence="1" id="KW-0472">Membrane</keyword>
<gene>
    <name evidence="2" type="ORF">GWK08_06445</name>
</gene>
<reference evidence="2 3" key="1">
    <citation type="submission" date="2020-01" db="EMBL/GenBank/DDBJ databases">
        <title>Leptobacterium flavescens.</title>
        <authorList>
            <person name="Wang G."/>
        </authorList>
    </citation>
    <scope>NUCLEOTIDE SEQUENCE [LARGE SCALE GENOMIC DNA]</scope>
    <source>
        <strain evidence="2 3">KCTC 22160</strain>
    </source>
</reference>
<dbReference type="EMBL" id="JAABOO010000001">
    <property type="protein sequence ID" value="NER13070.1"/>
    <property type="molecule type" value="Genomic_DNA"/>
</dbReference>
<evidence type="ECO:0000313" key="3">
    <source>
        <dbReference type="Proteomes" id="UP000468581"/>
    </source>
</evidence>
<organism evidence="2 3">
    <name type="scientific">Leptobacterium flavescens</name>
    <dbReference type="NCBI Taxonomy" id="472055"/>
    <lineage>
        <taxon>Bacteria</taxon>
        <taxon>Pseudomonadati</taxon>
        <taxon>Bacteroidota</taxon>
        <taxon>Flavobacteriia</taxon>
        <taxon>Flavobacteriales</taxon>
        <taxon>Flavobacteriaceae</taxon>
        <taxon>Leptobacterium</taxon>
    </lineage>
</organism>
<accession>A0A6P0UKX5</accession>
<dbReference type="Proteomes" id="UP000468581">
    <property type="component" value="Unassembled WGS sequence"/>
</dbReference>
<protein>
    <submittedName>
        <fullName evidence="2">Lycopene cyclase</fullName>
    </submittedName>
</protein>
<name>A0A6P0UKX5_9FLAO</name>
<comment type="caution">
    <text evidence="2">The sequence shown here is derived from an EMBL/GenBank/DDBJ whole genome shotgun (WGS) entry which is preliminary data.</text>
</comment>
<evidence type="ECO:0000313" key="2">
    <source>
        <dbReference type="EMBL" id="NER13070.1"/>
    </source>
</evidence>
<feature type="transmembrane region" description="Helical" evidence="1">
    <location>
        <begin position="7"/>
        <end position="26"/>
    </location>
</feature>
<keyword evidence="1" id="KW-1133">Transmembrane helix</keyword>
<proteinExistence type="predicted"/>
<dbReference type="RefSeq" id="WP_163606073.1">
    <property type="nucleotide sequence ID" value="NZ_JAABOO010000001.1"/>
</dbReference>